<evidence type="ECO:0000313" key="5">
    <source>
        <dbReference type="Proteomes" id="UP000242757"/>
    </source>
</evidence>
<dbReference type="OrthoDB" id="5298707at2"/>
<evidence type="ECO:0000256" key="3">
    <source>
        <dbReference type="SAM" id="Phobius"/>
    </source>
</evidence>
<dbReference type="PANTHER" id="PTHR48125:SF10">
    <property type="entry name" value="OS12G0136300 PROTEIN"/>
    <property type="match status" value="1"/>
</dbReference>
<sequence length="670" mass="72156">MLALWLSVTLPAAAQEFYIELRGPETPAAAPTPAPEVVPAASQPSLQRPGRYGPITSTDTLWSIAARNTSAPATVQQTMVALYYLNPGAFVRGNINYLQRGASLRLPTLTQAQQRTPAEAEAEFRRLSQQGSRREARPQVAATPAPARPATQAAPVVATPPATAKPAAAPAPKAAEPAPSHGLSEPRAAQPPAAVAELAKPEPAAKPEPVAPAAAEGSLVAAPDQAEQVALERLQARLLDELREQMAMSNEQLAALADNNQALRNRLSQLTAEVNELKMVRLAPEQPEPETKDGWLAELLGQPLNLALLLLLPALLLMALFTLWWRSRLKRELAEQEAASSELMMDDDDNDFGDLFATEPARKEGQQDNTEAASPADAATDGPNAREEDESGIDEDAFARFLEEQERLEEEEQQPRAEDDEVLFDDAGGEVLFDDAGERAEAEVALDDDDGERPTAPKAEQSDGGKPRLDNAADDDEVLNDGLIDQAPARDDESELALDDGLFDQASARDDESELALDDGLFDQASARDDESELALDDGLFDNDEATTATEAKRDYARFALDAEEEPVTDKAETVAAEPVKASADQAPRSRPASTVRPELDDYAGLLSDEQDTDIDLDEGGMGAKLDLARAYIEIEDADSARELLNEALEKGNAEQQADARKLLQRLGKR</sequence>
<feature type="compositionally biased region" description="Low complexity" evidence="2">
    <location>
        <begin position="138"/>
        <end position="179"/>
    </location>
</feature>
<feature type="compositionally biased region" description="Acidic residues" evidence="2">
    <location>
        <begin position="406"/>
        <end position="435"/>
    </location>
</feature>
<evidence type="ECO:0000256" key="1">
    <source>
        <dbReference type="SAM" id="Coils"/>
    </source>
</evidence>
<dbReference type="PANTHER" id="PTHR48125">
    <property type="entry name" value="LP07818P1"/>
    <property type="match status" value="1"/>
</dbReference>
<comment type="caution">
    <text evidence="4">The sequence shown here is derived from an EMBL/GenBank/DDBJ whole genome shotgun (WGS) entry which is preliminary data.</text>
</comment>
<feature type="region of interest" description="Disordered" evidence="2">
    <location>
        <begin position="111"/>
        <end position="219"/>
    </location>
</feature>
<accession>A0A233RF78</accession>
<feature type="compositionally biased region" description="Acidic residues" evidence="2">
    <location>
        <begin position="511"/>
        <end position="521"/>
    </location>
</feature>
<feature type="coiled-coil region" evidence="1">
    <location>
        <begin position="231"/>
        <end position="280"/>
    </location>
</feature>
<dbReference type="InterPro" id="IPR038440">
    <property type="entry name" value="FimV_C_sf"/>
</dbReference>
<proteinExistence type="predicted"/>
<feature type="region of interest" description="Disordered" evidence="2">
    <location>
        <begin position="339"/>
        <end position="392"/>
    </location>
</feature>
<feature type="compositionally biased region" description="Basic and acidic residues" evidence="2">
    <location>
        <begin position="452"/>
        <end position="471"/>
    </location>
</feature>
<feature type="compositionally biased region" description="Low complexity" evidence="2">
    <location>
        <begin position="186"/>
        <end position="198"/>
    </location>
</feature>
<feature type="transmembrane region" description="Helical" evidence="3">
    <location>
        <begin position="306"/>
        <end position="325"/>
    </location>
</feature>
<keyword evidence="3" id="KW-0812">Transmembrane</keyword>
<feature type="compositionally biased region" description="Acidic residues" evidence="2">
    <location>
        <begin position="492"/>
        <end position="502"/>
    </location>
</feature>
<dbReference type="InterPro" id="IPR020011">
    <property type="entry name" value="FimV_C"/>
</dbReference>
<reference evidence="4 5" key="1">
    <citation type="submission" date="2017-08" db="EMBL/GenBank/DDBJ databases">
        <title>A Genome Sequence of Oceanimonas doudoroffii ATCC 27123T.</title>
        <authorList>
            <person name="Brennan M.A."/>
            <person name="Maclea K.S."/>
            <person name="Mcclelland W.D."/>
            <person name="Trachtenberg A.M."/>
        </authorList>
    </citation>
    <scope>NUCLEOTIDE SEQUENCE [LARGE SCALE GENOMIC DNA]</scope>
    <source>
        <strain evidence="4 5">ATCC 27123</strain>
    </source>
</reference>
<gene>
    <name evidence="4" type="ORF">B6S08_00555</name>
</gene>
<evidence type="ECO:0000313" key="4">
    <source>
        <dbReference type="EMBL" id="OXY82061.1"/>
    </source>
</evidence>
<feature type="region of interest" description="Disordered" evidence="2">
    <location>
        <begin position="28"/>
        <end position="51"/>
    </location>
</feature>
<keyword evidence="5" id="KW-1185">Reference proteome</keyword>
<organism evidence="4 5">
    <name type="scientific">Oceanimonas doudoroffii</name>
    <dbReference type="NCBI Taxonomy" id="84158"/>
    <lineage>
        <taxon>Bacteria</taxon>
        <taxon>Pseudomonadati</taxon>
        <taxon>Pseudomonadota</taxon>
        <taxon>Gammaproteobacteria</taxon>
        <taxon>Aeromonadales</taxon>
        <taxon>Aeromonadaceae</taxon>
        <taxon>Oceanimonas</taxon>
    </lineage>
</organism>
<feature type="region of interest" description="Disordered" evidence="2">
    <location>
        <begin position="406"/>
        <end position="549"/>
    </location>
</feature>
<dbReference type="AlphaFoldDB" id="A0A233RF78"/>
<dbReference type="Gene3D" id="1.20.58.2200">
    <property type="match status" value="1"/>
</dbReference>
<keyword evidence="3" id="KW-0472">Membrane</keyword>
<keyword evidence="3" id="KW-1133">Transmembrane helix</keyword>
<dbReference type="InterPro" id="IPR020012">
    <property type="entry name" value="LysM_FimV"/>
</dbReference>
<name>A0A233RF78_9GAMM</name>
<keyword evidence="1" id="KW-0175">Coiled coil</keyword>
<feature type="region of interest" description="Disordered" evidence="2">
    <location>
        <begin position="563"/>
        <end position="601"/>
    </location>
</feature>
<evidence type="ECO:0000256" key="2">
    <source>
        <dbReference type="SAM" id="MobiDB-lite"/>
    </source>
</evidence>
<evidence type="ECO:0008006" key="6">
    <source>
        <dbReference type="Google" id="ProtNLM"/>
    </source>
</evidence>
<feature type="compositionally biased region" description="Acidic residues" evidence="2">
    <location>
        <begin position="530"/>
        <end position="545"/>
    </location>
</feature>
<feature type="coiled-coil region" evidence="1">
    <location>
        <begin position="635"/>
        <end position="666"/>
    </location>
</feature>
<feature type="compositionally biased region" description="Basic and acidic residues" evidence="2">
    <location>
        <begin position="122"/>
        <end position="137"/>
    </location>
</feature>
<dbReference type="EMBL" id="NBIM01000001">
    <property type="protein sequence ID" value="OXY82061.1"/>
    <property type="molecule type" value="Genomic_DNA"/>
</dbReference>
<dbReference type="NCBIfam" id="TIGR03505">
    <property type="entry name" value="FimV_core"/>
    <property type="match status" value="1"/>
</dbReference>
<protein>
    <recommendedName>
        <fullName evidence="6">Pilus assembly protein FimV</fullName>
    </recommendedName>
</protein>
<dbReference type="NCBIfam" id="TIGR03504">
    <property type="entry name" value="FimV_Cterm"/>
    <property type="match status" value="1"/>
</dbReference>
<dbReference type="Proteomes" id="UP000242757">
    <property type="component" value="Unassembled WGS sequence"/>
</dbReference>